<evidence type="ECO:0000313" key="3">
    <source>
        <dbReference type="Proteomes" id="UP000300142"/>
    </source>
</evidence>
<keyword evidence="3" id="KW-1185">Reference proteome</keyword>
<name>A0A480A3K0_9CYAN</name>
<organism evidence="2 3">
    <name type="scientific">Sphaerospermopsis reniformis</name>
    <dbReference type="NCBI Taxonomy" id="531300"/>
    <lineage>
        <taxon>Bacteria</taxon>
        <taxon>Bacillati</taxon>
        <taxon>Cyanobacteriota</taxon>
        <taxon>Cyanophyceae</taxon>
        <taxon>Nostocales</taxon>
        <taxon>Aphanizomenonaceae</taxon>
        <taxon>Sphaerospermopsis</taxon>
    </lineage>
</organism>
<sequence length="45" mass="4625">MSEEKSWANVAKLVGLCAATLGALVAAGRSTPPPPPQPPRNESKP</sequence>
<feature type="region of interest" description="Disordered" evidence="1">
    <location>
        <begin position="26"/>
        <end position="45"/>
    </location>
</feature>
<accession>A0A480A3K0</accession>
<evidence type="ECO:0000256" key="1">
    <source>
        <dbReference type="SAM" id="MobiDB-lite"/>
    </source>
</evidence>
<dbReference type="Proteomes" id="UP000300142">
    <property type="component" value="Unassembled WGS sequence"/>
</dbReference>
<dbReference type="EMBL" id="BJCE01000248">
    <property type="protein sequence ID" value="GCL39389.1"/>
    <property type="molecule type" value="Genomic_DNA"/>
</dbReference>
<reference evidence="3" key="1">
    <citation type="submission" date="2019-02" db="EMBL/GenBank/DDBJ databases">
        <title>Draft genome sequence of Sphaerospermopsis reniformis NIES-1949.</title>
        <authorList>
            <person name="Yamaguchi H."/>
            <person name="Suzuki S."/>
            <person name="Kawachi M."/>
        </authorList>
    </citation>
    <scope>NUCLEOTIDE SEQUENCE [LARGE SCALE GENOMIC DNA]</scope>
    <source>
        <strain evidence="3">NIES-1949</strain>
    </source>
</reference>
<comment type="caution">
    <text evidence="2">The sequence shown here is derived from an EMBL/GenBank/DDBJ whole genome shotgun (WGS) entry which is preliminary data.</text>
</comment>
<protein>
    <submittedName>
        <fullName evidence="2">Uncharacterized protein</fullName>
    </submittedName>
</protein>
<proteinExistence type="predicted"/>
<evidence type="ECO:0000313" key="2">
    <source>
        <dbReference type="EMBL" id="GCL39389.1"/>
    </source>
</evidence>
<dbReference type="AlphaFoldDB" id="A0A480A3K0"/>
<gene>
    <name evidence="2" type="ORF">SR1949_45150</name>
</gene>